<dbReference type="InterPro" id="IPR002938">
    <property type="entry name" value="FAD-bd"/>
</dbReference>
<keyword evidence="1" id="KW-0560">Oxidoreductase</keyword>
<dbReference type="GeneID" id="68611765"/>
<dbReference type="EMBL" id="BAABKX010000001">
    <property type="protein sequence ID" value="GAA5044855.1"/>
    <property type="molecule type" value="Genomic_DNA"/>
</dbReference>
<accession>A0AAV3UDN0</accession>
<dbReference type="Proteomes" id="UP001501729">
    <property type="component" value="Unassembled WGS sequence"/>
</dbReference>
<keyword evidence="2" id="KW-0503">Monooxygenase</keyword>
<evidence type="ECO:0000259" key="4">
    <source>
        <dbReference type="Pfam" id="PF01494"/>
    </source>
</evidence>
<dbReference type="RefSeq" id="WP_227775979.1">
    <property type="nucleotide sequence ID" value="NZ_BAABKX010000001.1"/>
</dbReference>
<dbReference type="GO" id="GO:0071949">
    <property type="term" value="F:FAD binding"/>
    <property type="evidence" value="ECO:0007669"/>
    <property type="project" value="InterPro"/>
</dbReference>
<dbReference type="SUPFAM" id="SSF51905">
    <property type="entry name" value="FAD/NAD(P)-binding domain"/>
    <property type="match status" value="1"/>
</dbReference>
<feature type="region of interest" description="Disordered" evidence="3">
    <location>
        <begin position="376"/>
        <end position="399"/>
    </location>
</feature>
<dbReference type="PRINTS" id="PR00420">
    <property type="entry name" value="RNGMNOXGNASE"/>
</dbReference>
<dbReference type="InterPro" id="IPR036188">
    <property type="entry name" value="FAD/NAD-bd_sf"/>
</dbReference>
<comment type="caution">
    <text evidence="5">The sequence shown here is derived from an EMBL/GenBank/DDBJ whole genome shotgun (WGS) entry which is preliminary data.</text>
</comment>
<dbReference type="PANTHER" id="PTHR13789:SF309">
    <property type="entry name" value="PUTATIVE (AFU_ORTHOLOGUE AFUA_6G14510)-RELATED"/>
    <property type="match status" value="1"/>
</dbReference>
<protein>
    <submittedName>
        <fullName evidence="5">FAD-dependent oxidoreductase</fullName>
    </submittedName>
</protein>
<evidence type="ECO:0000256" key="3">
    <source>
        <dbReference type="SAM" id="MobiDB-lite"/>
    </source>
</evidence>
<gene>
    <name evidence="5" type="ORF">GCM10025751_11920</name>
</gene>
<dbReference type="AlphaFoldDB" id="A0AAV3UDN0"/>
<dbReference type="GO" id="GO:0004497">
    <property type="term" value="F:monooxygenase activity"/>
    <property type="evidence" value="ECO:0007669"/>
    <property type="project" value="UniProtKB-KW"/>
</dbReference>
<name>A0AAV3UDN0_9EURY</name>
<keyword evidence="6" id="KW-1185">Reference proteome</keyword>
<dbReference type="Pfam" id="PF01494">
    <property type="entry name" value="FAD_binding_3"/>
    <property type="match status" value="1"/>
</dbReference>
<evidence type="ECO:0000256" key="1">
    <source>
        <dbReference type="ARBA" id="ARBA00023002"/>
    </source>
</evidence>
<organism evidence="5 6">
    <name type="scientific">Haladaptatus pallidirubidus</name>
    <dbReference type="NCBI Taxonomy" id="1008152"/>
    <lineage>
        <taxon>Archaea</taxon>
        <taxon>Methanobacteriati</taxon>
        <taxon>Methanobacteriota</taxon>
        <taxon>Stenosarchaea group</taxon>
        <taxon>Halobacteria</taxon>
        <taxon>Halobacteriales</taxon>
        <taxon>Haladaptataceae</taxon>
        <taxon>Haladaptatus</taxon>
    </lineage>
</organism>
<dbReference type="InterPro" id="IPR050493">
    <property type="entry name" value="FAD-dep_Monooxygenase_BioMet"/>
</dbReference>
<dbReference type="Gene3D" id="3.50.50.60">
    <property type="entry name" value="FAD/NAD(P)-binding domain"/>
    <property type="match status" value="1"/>
</dbReference>
<proteinExistence type="predicted"/>
<evidence type="ECO:0000256" key="2">
    <source>
        <dbReference type="ARBA" id="ARBA00023033"/>
    </source>
</evidence>
<reference evidence="5 6" key="1">
    <citation type="journal article" date="2019" name="Int. J. Syst. Evol. Microbiol.">
        <title>The Global Catalogue of Microorganisms (GCM) 10K type strain sequencing project: providing services to taxonomists for standard genome sequencing and annotation.</title>
        <authorList>
            <consortium name="The Broad Institute Genomics Platform"/>
            <consortium name="The Broad Institute Genome Sequencing Center for Infectious Disease"/>
            <person name="Wu L."/>
            <person name="Ma J."/>
        </authorList>
    </citation>
    <scope>NUCLEOTIDE SEQUENCE [LARGE SCALE GENOMIC DNA]</scope>
    <source>
        <strain evidence="5 6">JCM 17504</strain>
    </source>
</reference>
<evidence type="ECO:0000313" key="6">
    <source>
        <dbReference type="Proteomes" id="UP001501729"/>
    </source>
</evidence>
<feature type="domain" description="FAD-binding" evidence="4">
    <location>
        <begin position="7"/>
        <end position="338"/>
    </location>
</feature>
<dbReference type="PANTHER" id="PTHR13789">
    <property type="entry name" value="MONOOXYGENASE"/>
    <property type="match status" value="1"/>
</dbReference>
<evidence type="ECO:0000313" key="5">
    <source>
        <dbReference type="EMBL" id="GAA5044855.1"/>
    </source>
</evidence>
<sequence>MTTEIPDVAIVGGGICGLTTTLALERRGWTPTVYETASEYRPIGAGILLQTNALLVLDRLGIADRVREAGVPLEESLIRSANGRVLTRFDLNRVERADYGYGFVAIHRAELQRILLDELDAEVRTGMTCEAVTDTEAPVVRFTDGTQIEPDILIGTDGINSVVRDAVAPNVEPRALDSIVHRAIATVDLPEQHRTRGIEVWGEGTYAGGAPIDADRFYWFATAPESTAEGRTDSRPTKAMLRELFSEYPAPIPSVVESLDTDAVFSTGLADVPPLEQWHRGSVVVAGDAAHGMLPFAGQGAAQAIEDALTLAHEITAYGETTAAFEVFQDERKRRADRIRAESHRLGGLSTIQSRVGARIRNLAVGALPDAIFRRARRRRTSRTSLPETTASDRQSDIR</sequence>